<dbReference type="GO" id="GO:0008483">
    <property type="term" value="F:transaminase activity"/>
    <property type="evidence" value="ECO:0007669"/>
    <property type="project" value="UniProtKB-KW"/>
</dbReference>
<dbReference type="EMBL" id="AZRL01000022">
    <property type="protein sequence ID" value="PNR95044.1"/>
    <property type="molecule type" value="Genomic_DNA"/>
</dbReference>
<comment type="similarity">
    <text evidence="2 4">Belongs to the class-IV pyridoxal-phosphate-dependent aminotransferase family.</text>
</comment>
<evidence type="ECO:0000313" key="6">
    <source>
        <dbReference type="EMBL" id="PNR95044.1"/>
    </source>
</evidence>
<dbReference type="InterPro" id="IPR018300">
    <property type="entry name" value="Aminotrans_IV_CS"/>
</dbReference>
<keyword evidence="3 5" id="KW-0663">Pyridoxal phosphate</keyword>
<sequence length="271" mass="31473">MFYNGKEWVEFPLVSGDDEGFVNGYSIYDVLRTYSGIPYNLKRHYDRLKRSADFMSLEIPPLEKIKIILNQAKKIHNYEEFRFKIYVTPFTSKYKTFYCFVEELKEDVDLIEEGVVVNIARERKPSSPIIPYYVKTPLNGSIKYVHKKYDYYYDSIVLNEYGNVTEGTYSNIFYVSGGMLLTPHISSGILPGITREDVLELANDLSLEVEEKANVQVWELLSAEEVFLTHTSRGVVPVRRIFPDFTFTVPGVVTEAILDNWKDFITEKIED</sequence>
<dbReference type="InterPro" id="IPR036038">
    <property type="entry name" value="Aminotransferase-like"/>
</dbReference>
<dbReference type="PANTHER" id="PTHR42743">
    <property type="entry name" value="AMINO-ACID AMINOTRANSFERASE"/>
    <property type="match status" value="1"/>
</dbReference>
<dbReference type="Pfam" id="PF01063">
    <property type="entry name" value="Aminotran_4"/>
    <property type="match status" value="1"/>
</dbReference>
<accession>A0A2K1NWY8</accession>
<dbReference type="CDD" id="cd00449">
    <property type="entry name" value="PLPDE_IV"/>
    <property type="match status" value="1"/>
</dbReference>
<gene>
    <name evidence="6" type="ORF">X929_09320</name>
</gene>
<dbReference type="SUPFAM" id="SSF56752">
    <property type="entry name" value="D-aminoacid aminotransferase-like PLP-dependent enzymes"/>
    <property type="match status" value="1"/>
</dbReference>
<proteinExistence type="inferred from homology"/>
<evidence type="ECO:0000256" key="5">
    <source>
        <dbReference type="RuleBase" id="RU004516"/>
    </source>
</evidence>
<reference evidence="6 7" key="1">
    <citation type="submission" date="2013-12" db="EMBL/GenBank/DDBJ databases">
        <title>Comparative genomics of Petrotoga isolates.</title>
        <authorList>
            <person name="Nesbo C.L."/>
            <person name="Charchuk R."/>
            <person name="Chow K."/>
        </authorList>
    </citation>
    <scope>NUCLEOTIDE SEQUENCE [LARGE SCALE GENOMIC DNA]</scope>
    <source>
        <strain evidence="6 7">DSM 13574</strain>
    </source>
</reference>
<dbReference type="PANTHER" id="PTHR42743:SF4">
    <property type="entry name" value="BRANCHED-CHAIN-AMINO-ACID AMINOTRANSFERASE-RELATED"/>
    <property type="match status" value="1"/>
</dbReference>
<protein>
    <submittedName>
        <fullName evidence="6">Aminotransferase IV</fullName>
    </submittedName>
</protein>
<evidence type="ECO:0000256" key="3">
    <source>
        <dbReference type="ARBA" id="ARBA00022898"/>
    </source>
</evidence>
<evidence type="ECO:0000256" key="2">
    <source>
        <dbReference type="ARBA" id="ARBA00009320"/>
    </source>
</evidence>
<keyword evidence="6" id="KW-0808">Transferase</keyword>
<evidence type="ECO:0000313" key="7">
    <source>
        <dbReference type="Proteomes" id="UP000236434"/>
    </source>
</evidence>
<dbReference type="InterPro" id="IPR043131">
    <property type="entry name" value="BCAT-like_N"/>
</dbReference>
<dbReference type="RefSeq" id="WP_103067699.1">
    <property type="nucleotide sequence ID" value="NZ_AZRL01000022.1"/>
</dbReference>
<dbReference type="Gene3D" id="3.30.470.10">
    <property type="match status" value="1"/>
</dbReference>
<comment type="cofactor">
    <cofactor evidence="1 5">
        <name>pyridoxal 5'-phosphate</name>
        <dbReference type="ChEBI" id="CHEBI:597326"/>
    </cofactor>
</comment>
<dbReference type="InterPro" id="IPR043132">
    <property type="entry name" value="BCAT-like_C"/>
</dbReference>
<dbReference type="InterPro" id="IPR001544">
    <property type="entry name" value="Aminotrans_IV"/>
</dbReference>
<evidence type="ECO:0000256" key="1">
    <source>
        <dbReference type="ARBA" id="ARBA00001933"/>
    </source>
</evidence>
<dbReference type="OrthoDB" id="9805628at2"/>
<dbReference type="Gene3D" id="3.20.10.10">
    <property type="entry name" value="D-amino Acid Aminotransferase, subunit A, domain 2"/>
    <property type="match status" value="1"/>
</dbReference>
<dbReference type="PROSITE" id="PS00770">
    <property type="entry name" value="AA_TRANSFER_CLASS_4"/>
    <property type="match status" value="1"/>
</dbReference>
<dbReference type="AlphaFoldDB" id="A0A2K1NWY8"/>
<dbReference type="Proteomes" id="UP000236434">
    <property type="component" value="Unassembled WGS sequence"/>
</dbReference>
<dbReference type="InterPro" id="IPR050571">
    <property type="entry name" value="Class-IV_PLP-Dep_Aminotrnsfr"/>
</dbReference>
<name>A0A2K1NWY8_9BACT</name>
<comment type="caution">
    <text evidence="6">The sequence shown here is derived from an EMBL/GenBank/DDBJ whole genome shotgun (WGS) entry which is preliminary data.</text>
</comment>
<dbReference type="GO" id="GO:0046394">
    <property type="term" value="P:carboxylic acid biosynthetic process"/>
    <property type="evidence" value="ECO:0007669"/>
    <property type="project" value="UniProtKB-ARBA"/>
</dbReference>
<evidence type="ECO:0000256" key="4">
    <source>
        <dbReference type="RuleBase" id="RU004106"/>
    </source>
</evidence>
<keyword evidence="6" id="KW-0032">Aminotransferase</keyword>
<organism evidence="6 7">
    <name type="scientific">Petrotoga olearia DSM 13574</name>
    <dbReference type="NCBI Taxonomy" id="1122955"/>
    <lineage>
        <taxon>Bacteria</taxon>
        <taxon>Thermotogati</taxon>
        <taxon>Thermotogota</taxon>
        <taxon>Thermotogae</taxon>
        <taxon>Petrotogales</taxon>
        <taxon>Petrotogaceae</taxon>
        <taxon>Petrotoga</taxon>
    </lineage>
</organism>